<keyword evidence="1" id="KW-0472">Membrane</keyword>
<name>A0ABU0MSE0_9PROT</name>
<keyword evidence="3" id="KW-1185">Reference proteome</keyword>
<protein>
    <recommendedName>
        <fullName evidence="4">Cation/H+ exchanger domain-containing protein</fullName>
    </recommendedName>
</protein>
<evidence type="ECO:0000256" key="1">
    <source>
        <dbReference type="SAM" id="Phobius"/>
    </source>
</evidence>
<keyword evidence="1" id="KW-1133">Transmembrane helix</keyword>
<accession>A0ABU0MSE0</accession>
<dbReference type="RefSeq" id="WP_246513177.1">
    <property type="nucleotide sequence ID" value="NZ_JAGINO010000013.1"/>
</dbReference>
<reference evidence="2 3" key="1">
    <citation type="submission" date="2023-07" db="EMBL/GenBank/DDBJ databases">
        <title>Genomic Encyclopedia of Type Strains, Phase IV (KMG-IV): sequencing the most valuable type-strain genomes for metagenomic binning, comparative biology and taxonomic classification.</title>
        <authorList>
            <person name="Goeker M."/>
        </authorList>
    </citation>
    <scope>NUCLEOTIDE SEQUENCE [LARGE SCALE GENOMIC DNA]</scope>
    <source>
        <strain evidence="2 3">DSM 19922</strain>
    </source>
</reference>
<evidence type="ECO:0008006" key="4">
    <source>
        <dbReference type="Google" id="ProtNLM"/>
    </source>
</evidence>
<evidence type="ECO:0000313" key="3">
    <source>
        <dbReference type="Proteomes" id="UP001244552"/>
    </source>
</evidence>
<gene>
    <name evidence="2" type="ORF">QO018_005020</name>
</gene>
<organism evidence="2 3">
    <name type="scientific">Azospirillum picis</name>
    <dbReference type="NCBI Taxonomy" id="488438"/>
    <lineage>
        <taxon>Bacteria</taxon>
        <taxon>Pseudomonadati</taxon>
        <taxon>Pseudomonadota</taxon>
        <taxon>Alphaproteobacteria</taxon>
        <taxon>Rhodospirillales</taxon>
        <taxon>Azospirillaceae</taxon>
        <taxon>Azospirillum</taxon>
    </lineage>
</organism>
<evidence type="ECO:0000313" key="2">
    <source>
        <dbReference type="EMBL" id="MDQ0536129.1"/>
    </source>
</evidence>
<proteinExistence type="predicted"/>
<comment type="caution">
    <text evidence="2">The sequence shown here is derived from an EMBL/GenBank/DDBJ whole genome shotgun (WGS) entry which is preliminary data.</text>
</comment>
<dbReference type="Proteomes" id="UP001244552">
    <property type="component" value="Unassembled WGS sequence"/>
</dbReference>
<keyword evidence="1" id="KW-0812">Transmembrane</keyword>
<sequence>MLIILIGAKNQEKRFLAVGCLGIAFMEEIPTIFCLDLMVMTFLLAGPAMTLLPVAMVPIR</sequence>
<dbReference type="EMBL" id="JAUSVU010000023">
    <property type="protein sequence ID" value="MDQ0536129.1"/>
    <property type="molecule type" value="Genomic_DNA"/>
</dbReference>
<feature type="transmembrane region" description="Helical" evidence="1">
    <location>
        <begin position="39"/>
        <end position="59"/>
    </location>
</feature>